<dbReference type="EMBL" id="AFVJ01000028">
    <property type="protein sequence ID" value="EGS29038.1"/>
    <property type="molecule type" value="Genomic_DNA"/>
</dbReference>
<evidence type="ECO:0000313" key="1">
    <source>
        <dbReference type="EMBL" id="EGS29038.1"/>
    </source>
</evidence>
<dbReference type="Pfam" id="PF03883">
    <property type="entry name" value="H2O2_YaaD"/>
    <property type="match status" value="1"/>
</dbReference>
<keyword evidence="2" id="KW-1185">Reference proteome</keyword>
<sequence>MKIIISPAKTFTKSSVEQHNHSLPIFHSQSKILEDLVSNLSIEEFKRVYKINNSKLKQYHYYSSSENPENLLAIYSFSGIQYKYLAYNTLNQSQKDFINENTLILSSLYGIIKPLNIIKEHKIDFNNNLNLYEFWEPYIKDFFISNEDKYLILSSNEYTKLVEKHLKSENYLKVKFVESHGEKLLAKSTMSKIQRGKMLRWIAQNNLTDFEQIKSYRLDGFIFLKHENNEIVFIKEK</sequence>
<reference evidence="1 2" key="1">
    <citation type="journal article" date="2011" name="J. Bacteriol.">
        <title>Genome Sequence of Duck Pathogen Mycoplasma anatis Strain 1340.</title>
        <authorList>
            <person name="Guo Z."/>
            <person name="Chen P."/>
            <person name="Ren P."/>
            <person name="Kuang S."/>
            <person name="Zhou Z."/>
            <person name="Li Z."/>
            <person name="Liu M."/>
            <person name="Shi D."/>
            <person name="Xiao Y."/>
            <person name="Wang X."/>
            <person name="Zhou R."/>
            <person name="Jin H."/>
            <person name="Bi D."/>
        </authorList>
    </citation>
    <scope>NUCLEOTIDE SEQUENCE [LARGE SCALE GENOMIC DNA]</scope>
    <source>
        <strain evidence="1 2">1340</strain>
    </source>
</reference>
<proteinExistence type="predicted"/>
<comment type="caution">
    <text evidence="1">The sequence shown here is derived from an EMBL/GenBank/DDBJ whole genome shotgun (WGS) entry which is preliminary data.</text>
</comment>
<dbReference type="GeneID" id="65653482"/>
<dbReference type="eggNOG" id="COG3022">
    <property type="taxonomic scope" value="Bacteria"/>
</dbReference>
<dbReference type="GO" id="GO:0005829">
    <property type="term" value="C:cytosol"/>
    <property type="evidence" value="ECO:0007669"/>
    <property type="project" value="TreeGrafter"/>
</dbReference>
<evidence type="ECO:0000313" key="2">
    <source>
        <dbReference type="Proteomes" id="UP000005055"/>
    </source>
</evidence>
<gene>
    <name evidence="1" type="ORF">GIG_03078</name>
</gene>
<name>F9QDZ0_9BACT</name>
<dbReference type="PANTHER" id="PTHR30283:SF4">
    <property type="entry name" value="PEROXIDE STRESS RESISTANCE PROTEIN YAAA"/>
    <property type="match status" value="1"/>
</dbReference>
<dbReference type="STRING" id="1034808.GIG_03078"/>
<dbReference type="RefSeq" id="WP_006886711.1">
    <property type="nucleotide sequence ID" value="NZ_AFVJ01000028.1"/>
</dbReference>
<dbReference type="Proteomes" id="UP000005055">
    <property type="component" value="Unassembled WGS sequence"/>
</dbReference>
<organism evidence="1 2">
    <name type="scientific">Mycoplasmopsis anatis 1340</name>
    <dbReference type="NCBI Taxonomy" id="1034808"/>
    <lineage>
        <taxon>Bacteria</taxon>
        <taxon>Bacillati</taxon>
        <taxon>Mycoplasmatota</taxon>
        <taxon>Mycoplasmoidales</taxon>
        <taxon>Metamycoplasmataceae</taxon>
        <taxon>Mycoplasmopsis</taxon>
    </lineage>
</organism>
<dbReference type="InterPro" id="IPR005583">
    <property type="entry name" value="YaaA"/>
</dbReference>
<dbReference type="PANTHER" id="PTHR30283">
    <property type="entry name" value="PEROXIDE STRESS RESPONSE PROTEIN YAAA"/>
    <property type="match status" value="1"/>
</dbReference>
<protein>
    <submittedName>
        <fullName evidence="1">Uncharacterized protein</fullName>
    </submittedName>
</protein>
<dbReference type="AlphaFoldDB" id="F9QDZ0"/>
<accession>F9QDZ0</accession>
<dbReference type="GO" id="GO:0033194">
    <property type="term" value="P:response to hydroperoxide"/>
    <property type="evidence" value="ECO:0007669"/>
    <property type="project" value="TreeGrafter"/>
</dbReference>